<dbReference type="InterPro" id="IPR008921">
    <property type="entry name" value="DNA_pol3_clamp-load_cplx_C"/>
</dbReference>
<comment type="similarity">
    <text evidence="7">Belongs to the DNA polymerase HolA subunit family.</text>
</comment>
<evidence type="ECO:0000313" key="12">
    <source>
        <dbReference type="Proteomes" id="UP000290567"/>
    </source>
</evidence>
<keyword evidence="5" id="KW-0235">DNA replication</keyword>
<dbReference type="OrthoDB" id="9775929at2"/>
<evidence type="ECO:0000256" key="7">
    <source>
        <dbReference type="ARBA" id="ARBA00034754"/>
    </source>
</evidence>
<evidence type="ECO:0000256" key="4">
    <source>
        <dbReference type="ARBA" id="ARBA00022695"/>
    </source>
</evidence>
<dbReference type="GO" id="GO:0003887">
    <property type="term" value="F:DNA-directed DNA polymerase activity"/>
    <property type="evidence" value="ECO:0007669"/>
    <property type="project" value="UniProtKB-KW"/>
</dbReference>
<dbReference type="Pfam" id="PF21694">
    <property type="entry name" value="DNA_pol3_delta_C"/>
    <property type="match status" value="1"/>
</dbReference>
<dbReference type="Proteomes" id="UP000290567">
    <property type="component" value="Unassembled WGS sequence"/>
</dbReference>
<dbReference type="EMBL" id="BJCC01000019">
    <property type="protein sequence ID" value="GCF94573.1"/>
    <property type="molecule type" value="Genomic_DNA"/>
</dbReference>
<dbReference type="EC" id="2.7.7.7" evidence="1"/>
<gene>
    <name evidence="11" type="primary">holA</name>
    <name evidence="11" type="ORF">NRIC_24640</name>
</gene>
<evidence type="ECO:0000256" key="6">
    <source>
        <dbReference type="ARBA" id="ARBA00022932"/>
    </source>
</evidence>
<dbReference type="AlphaFoldDB" id="A0A4P5PMZ2"/>
<keyword evidence="4" id="KW-0548">Nucleotidyltransferase</keyword>
<dbReference type="InterPro" id="IPR010372">
    <property type="entry name" value="DNA_pol3_delta_N"/>
</dbReference>
<evidence type="ECO:0000256" key="3">
    <source>
        <dbReference type="ARBA" id="ARBA00022679"/>
    </source>
</evidence>
<dbReference type="Pfam" id="PF06144">
    <property type="entry name" value="DNA_pol3_delta"/>
    <property type="match status" value="1"/>
</dbReference>
<evidence type="ECO:0000256" key="2">
    <source>
        <dbReference type="ARBA" id="ARBA00017703"/>
    </source>
</evidence>
<feature type="domain" description="DNA polymerase III delta subunit-like C-terminal" evidence="10">
    <location>
        <begin position="217"/>
        <end position="336"/>
    </location>
</feature>
<comment type="catalytic activity">
    <reaction evidence="8">
        <text>DNA(n) + a 2'-deoxyribonucleoside 5'-triphosphate = DNA(n+1) + diphosphate</text>
        <dbReference type="Rhea" id="RHEA:22508"/>
        <dbReference type="Rhea" id="RHEA-COMP:17339"/>
        <dbReference type="Rhea" id="RHEA-COMP:17340"/>
        <dbReference type="ChEBI" id="CHEBI:33019"/>
        <dbReference type="ChEBI" id="CHEBI:61560"/>
        <dbReference type="ChEBI" id="CHEBI:173112"/>
        <dbReference type="EC" id="2.7.7.7"/>
    </reaction>
</comment>
<protein>
    <recommendedName>
        <fullName evidence="2">DNA polymerase III subunit delta</fullName>
        <ecNumber evidence="1">2.7.7.7</ecNumber>
    </recommendedName>
</protein>
<keyword evidence="3" id="KW-0808">Transferase</keyword>
<dbReference type="PANTHER" id="PTHR34388">
    <property type="entry name" value="DNA POLYMERASE III SUBUNIT DELTA"/>
    <property type="match status" value="1"/>
</dbReference>
<reference evidence="12" key="1">
    <citation type="submission" date="2019-02" db="EMBL/GenBank/DDBJ databases">
        <title>Draft genome sequence of Enterococcus sp. Gos25-1.</title>
        <authorList>
            <person name="Tanaka N."/>
            <person name="Shiwa Y."/>
            <person name="Fujita N."/>
        </authorList>
    </citation>
    <scope>NUCLEOTIDE SEQUENCE [LARGE SCALE GENOMIC DNA]</scope>
    <source>
        <strain evidence="12">Gos25-1</strain>
    </source>
</reference>
<dbReference type="GO" id="GO:0003677">
    <property type="term" value="F:DNA binding"/>
    <property type="evidence" value="ECO:0007669"/>
    <property type="project" value="InterPro"/>
</dbReference>
<feature type="domain" description="DNA polymerase III delta N-terminal" evidence="9">
    <location>
        <begin position="19"/>
        <end position="144"/>
    </location>
</feature>
<keyword evidence="12" id="KW-1185">Reference proteome</keyword>
<dbReference type="SUPFAM" id="SSF52540">
    <property type="entry name" value="P-loop containing nucleoside triphosphate hydrolases"/>
    <property type="match status" value="1"/>
</dbReference>
<name>A0A4P5PMZ2_9ENTE</name>
<dbReference type="InterPro" id="IPR048466">
    <property type="entry name" value="DNA_pol3_delta-like_C"/>
</dbReference>
<dbReference type="PANTHER" id="PTHR34388:SF1">
    <property type="entry name" value="DNA POLYMERASE III SUBUNIT DELTA"/>
    <property type="match status" value="1"/>
</dbReference>
<dbReference type="RefSeq" id="WP_146622992.1">
    <property type="nucleotide sequence ID" value="NZ_BJCC01000019.1"/>
</dbReference>
<dbReference type="Gene3D" id="3.40.50.300">
    <property type="entry name" value="P-loop containing nucleotide triphosphate hydrolases"/>
    <property type="match status" value="1"/>
</dbReference>
<evidence type="ECO:0000256" key="5">
    <source>
        <dbReference type="ARBA" id="ARBA00022705"/>
    </source>
</evidence>
<evidence type="ECO:0000256" key="1">
    <source>
        <dbReference type="ARBA" id="ARBA00012417"/>
    </source>
</evidence>
<keyword evidence="6" id="KW-0239">DNA-directed DNA polymerase</keyword>
<dbReference type="GO" id="GO:0006261">
    <property type="term" value="P:DNA-templated DNA replication"/>
    <property type="evidence" value="ECO:0007669"/>
    <property type="project" value="TreeGrafter"/>
</dbReference>
<dbReference type="InterPro" id="IPR027417">
    <property type="entry name" value="P-loop_NTPase"/>
</dbReference>
<evidence type="ECO:0000256" key="8">
    <source>
        <dbReference type="ARBA" id="ARBA00049244"/>
    </source>
</evidence>
<dbReference type="GO" id="GO:0009360">
    <property type="term" value="C:DNA polymerase III complex"/>
    <property type="evidence" value="ECO:0007669"/>
    <property type="project" value="InterPro"/>
</dbReference>
<dbReference type="SUPFAM" id="SSF48019">
    <property type="entry name" value="post-AAA+ oligomerization domain-like"/>
    <property type="match status" value="1"/>
</dbReference>
<dbReference type="Gene3D" id="1.10.8.60">
    <property type="match status" value="1"/>
</dbReference>
<evidence type="ECO:0000259" key="10">
    <source>
        <dbReference type="Pfam" id="PF21694"/>
    </source>
</evidence>
<comment type="caution">
    <text evidence="11">The sequence shown here is derived from an EMBL/GenBank/DDBJ whole genome shotgun (WGS) entry which is preliminary data.</text>
</comment>
<dbReference type="InterPro" id="IPR005790">
    <property type="entry name" value="DNA_polIII_delta"/>
</dbReference>
<organism evidence="11 12">
    <name type="scientific">Enterococcus florum</name>
    <dbReference type="NCBI Taxonomy" id="2480627"/>
    <lineage>
        <taxon>Bacteria</taxon>
        <taxon>Bacillati</taxon>
        <taxon>Bacillota</taxon>
        <taxon>Bacilli</taxon>
        <taxon>Lactobacillales</taxon>
        <taxon>Enterococcaceae</taxon>
        <taxon>Enterococcus</taxon>
    </lineage>
</organism>
<proteinExistence type="inferred from homology"/>
<evidence type="ECO:0000313" key="11">
    <source>
        <dbReference type="EMBL" id="GCF94573.1"/>
    </source>
</evidence>
<sequence>MNTQQALQEIRTGKLRPVYLITGTEIFFQQQLRDAFMTRMKKDDLEELNFMNFDMEEATLEQVIGEAETLPFFGDYRLVFVERPFFLTGEKKANAPEQNTELLLNYLKNPLSSTVLVFWASYPKLDARKKITKALKKQAAVIEAAPLQESDLRSFLQRYISNEQAKISKEAFDLFLRLTDFDLTKAMNELDKLLLLAGEGETITLQQVRDLVPKTLEQNVFELTEQILKGNSEQAYRTYEELHLQGEETIKLNAILIGQIRLLLQTKILQKIGYQQANIAEALGIHPYRVKLAMQQVAKFPLETLIKMFDRLAENDYQIKTGQSDKELAFQLFILQTTAMIK</sequence>
<dbReference type="NCBIfam" id="TIGR01128">
    <property type="entry name" value="holA"/>
    <property type="match status" value="1"/>
</dbReference>
<dbReference type="Gene3D" id="1.20.272.10">
    <property type="match status" value="1"/>
</dbReference>
<accession>A0A4P5PMZ2</accession>
<evidence type="ECO:0000259" key="9">
    <source>
        <dbReference type="Pfam" id="PF06144"/>
    </source>
</evidence>